<dbReference type="GO" id="GO:0004725">
    <property type="term" value="F:protein tyrosine phosphatase activity"/>
    <property type="evidence" value="ECO:0007669"/>
    <property type="project" value="InterPro"/>
</dbReference>
<reference evidence="4" key="1">
    <citation type="submission" date="2017-10" db="EMBL/GenBank/DDBJ databases">
        <title>Rapid genome shrinkage in a self-fertile nematode reveals novel sperm competition proteins.</title>
        <authorList>
            <person name="Yin D."/>
            <person name="Schwarz E.M."/>
            <person name="Thomas C.G."/>
            <person name="Felde R.L."/>
            <person name="Korf I.F."/>
            <person name="Cutter A.D."/>
            <person name="Schartner C.M."/>
            <person name="Ralston E.J."/>
            <person name="Meyer B.J."/>
            <person name="Haag E.S."/>
        </authorList>
    </citation>
    <scope>NUCLEOTIDE SEQUENCE [LARGE SCALE GENOMIC DNA]</scope>
    <source>
        <strain evidence="4">JU1422</strain>
    </source>
</reference>
<feature type="region of interest" description="Disordered" evidence="1">
    <location>
        <begin position="1"/>
        <end position="203"/>
    </location>
</feature>
<dbReference type="InterPro" id="IPR003595">
    <property type="entry name" value="Tyr_Pase_cat"/>
</dbReference>
<dbReference type="PRINTS" id="PR00700">
    <property type="entry name" value="PRTYPHPHTASE"/>
</dbReference>
<evidence type="ECO:0000256" key="1">
    <source>
        <dbReference type="SAM" id="MobiDB-lite"/>
    </source>
</evidence>
<dbReference type="InterPro" id="IPR029021">
    <property type="entry name" value="Prot-tyrosine_phosphatase-like"/>
</dbReference>
<dbReference type="PANTHER" id="PTHR46163">
    <property type="entry name" value="TYROSINE-PROTEIN PHOSPHATASE-RELATED"/>
    <property type="match status" value="1"/>
</dbReference>
<dbReference type="Gene3D" id="3.90.190.10">
    <property type="entry name" value="Protein tyrosine phosphatase superfamily"/>
    <property type="match status" value="1"/>
</dbReference>
<feature type="domain" description="Tyrosine-protein phosphatase" evidence="2">
    <location>
        <begin position="264"/>
        <end position="488"/>
    </location>
</feature>
<dbReference type="STRING" id="1611254.A0A2G5U8I1"/>
<evidence type="ECO:0000313" key="4">
    <source>
        <dbReference type="Proteomes" id="UP000230233"/>
    </source>
</evidence>
<protein>
    <recommendedName>
        <fullName evidence="2">Tyrosine-protein phosphatase domain-containing protein</fullName>
    </recommendedName>
</protein>
<evidence type="ECO:0000313" key="3">
    <source>
        <dbReference type="EMBL" id="PIC35586.1"/>
    </source>
</evidence>
<dbReference type="Proteomes" id="UP000230233">
    <property type="component" value="Chromosome IV"/>
</dbReference>
<dbReference type="SMART" id="SM00194">
    <property type="entry name" value="PTPc"/>
    <property type="match status" value="1"/>
</dbReference>
<dbReference type="Pfam" id="PF00102">
    <property type="entry name" value="Y_phosphatase"/>
    <property type="match status" value="1"/>
</dbReference>
<dbReference type="SMART" id="SM00404">
    <property type="entry name" value="PTPc_motif"/>
    <property type="match status" value="1"/>
</dbReference>
<keyword evidence="4" id="KW-1185">Reference proteome</keyword>
<accession>A0A2G5U8I1</accession>
<dbReference type="PROSITE" id="PS50055">
    <property type="entry name" value="TYR_PHOSPHATASE_PTP"/>
    <property type="match status" value="1"/>
</dbReference>
<dbReference type="InterPro" id="IPR052782">
    <property type="entry name" value="Oocyte-zygote_transition_reg"/>
</dbReference>
<dbReference type="OrthoDB" id="5825157at2759"/>
<dbReference type="AlphaFoldDB" id="A0A2G5U8I1"/>
<dbReference type="InterPro" id="IPR000242">
    <property type="entry name" value="PTP_cat"/>
</dbReference>
<dbReference type="PANTHER" id="PTHR46163:SF15">
    <property type="entry name" value="TYROSINE-PROTEIN PHOSPHATASE DOMAIN-CONTAINING PROTEIN"/>
    <property type="match status" value="1"/>
</dbReference>
<dbReference type="CDD" id="cd00047">
    <property type="entry name" value="PTPc"/>
    <property type="match status" value="1"/>
</dbReference>
<proteinExistence type="predicted"/>
<feature type="compositionally biased region" description="Basic residues" evidence="1">
    <location>
        <begin position="9"/>
        <end position="84"/>
    </location>
</feature>
<gene>
    <name evidence="3" type="primary">Cnig_chr_IV.g14898</name>
    <name evidence="3" type="ORF">B9Z55_014898</name>
</gene>
<comment type="caution">
    <text evidence="3">The sequence shown here is derived from an EMBL/GenBank/DDBJ whole genome shotgun (WGS) entry which is preliminary data.</text>
</comment>
<evidence type="ECO:0000259" key="2">
    <source>
        <dbReference type="PROSITE" id="PS50055"/>
    </source>
</evidence>
<sequence length="516" mass="58393">MDVKAVDQKHKRVKSNEHKRKKRAPSKVGKQHKSKGTHHKKGRKTSKSRSKSKKKSGFLCCRKKQKKRRKSKSKTTKKQPKSKPIKQLAPVPNERLGGVVLVKNGKTPTGGTPAAQTPITPQKQEKASSEPLTPQKEGLLPPKTPQSGEEVKLSKEKIGSDKDGDKEEKVEKEKIGENEKADEAHSDAKEEVEKVGEKRKKKEKENMNLDKLLDEVEKADNKMSILKPFAGKVVSPDSTVAANHFSQVSCYIPPHVTKRHFVANISKNRFADVICLDHSRVKLADSSYIHANWFDVNSQKRTILTQFPLPHTASDFWQMVIEQKIKCVLLIMTDQEFKSFGGKFVFPPNQDFLSYEDRSIRVGEFKEIELGKGWILKVTSVTNGSYKSFVHIHHYKNWLHDSAPTDSKQIWQLQSYLQKYTDPHVYMSLSGCGRAGTWALFETVNAGLHSEQPAFNMIKSLENLRHGRLHSVQNLAQFSFVYTMIAEKILGKAPPTESNKDQESSTVAVLRQLTIQ</sequence>
<name>A0A2G5U8I1_9PELO</name>
<dbReference type="EMBL" id="PDUG01000004">
    <property type="protein sequence ID" value="PIC35586.1"/>
    <property type="molecule type" value="Genomic_DNA"/>
</dbReference>
<feature type="compositionally biased region" description="Low complexity" evidence="1">
    <location>
        <begin position="105"/>
        <end position="122"/>
    </location>
</feature>
<dbReference type="SUPFAM" id="SSF52799">
    <property type="entry name" value="(Phosphotyrosine protein) phosphatases II"/>
    <property type="match status" value="1"/>
</dbReference>
<organism evidence="3 4">
    <name type="scientific">Caenorhabditis nigoni</name>
    <dbReference type="NCBI Taxonomy" id="1611254"/>
    <lineage>
        <taxon>Eukaryota</taxon>
        <taxon>Metazoa</taxon>
        <taxon>Ecdysozoa</taxon>
        <taxon>Nematoda</taxon>
        <taxon>Chromadorea</taxon>
        <taxon>Rhabditida</taxon>
        <taxon>Rhabditina</taxon>
        <taxon>Rhabditomorpha</taxon>
        <taxon>Rhabditoidea</taxon>
        <taxon>Rhabditidae</taxon>
        <taxon>Peloderinae</taxon>
        <taxon>Caenorhabditis</taxon>
    </lineage>
</organism>
<feature type="compositionally biased region" description="Basic and acidic residues" evidence="1">
    <location>
        <begin position="149"/>
        <end position="196"/>
    </location>
</feature>